<dbReference type="AlphaFoldDB" id="A0A031K149"/>
<reference evidence="1 2" key="1">
    <citation type="submission" date="2014-03" db="EMBL/GenBank/DDBJ databases">
        <title>Whole genome sequence of Novosphingobium resinovorum KF1.</title>
        <authorList>
            <person name="Gan H.M."/>
            <person name="Gan H.Y."/>
            <person name="Chew T.H."/>
            <person name="Savka M.A."/>
        </authorList>
    </citation>
    <scope>NUCLEOTIDE SEQUENCE [LARGE SCALE GENOMIC DNA]</scope>
    <source>
        <strain evidence="1 2">KF1</strain>
    </source>
</reference>
<comment type="caution">
    <text evidence="1">The sequence shown here is derived from an EMBL/GenBank/DDBJ whole genome shotgun (WGS) entry which is preliminary data.</text>
</comment>
<gene>
    <name evidence="1" type="ORF">BV97_01869</name>
</gene>
<accession>A0A031K149</accession>
<sequence length="77" mass="8624">MPVAICGTAMPEDAWKVRISALDRRLCPGARVLPLHSFADSFGCLKIGNLINQSEQEVFAILFCHRAKTNFDVELKY</sequence>
<proteinExistence type="predicted"/>
<evidence type="ECO:0000313" key="1">
    <source>
        <dbReference type="EMBL" id="EZP82945.1"/>
    </source>
</evidence>
<dbReference type="EMBL" id="JFYZ01000005">
    <property type="protein sequence ID" value="EZP82945.1"/>
    <property type="molecule type" value="Genomic_DNA"/>
</dbReference>
<dbReference type="RefSeq" id="WP_155986220.1">
    <property type="nucleotide sequence ID" value="NZ_CP128491.1"/>
</dbReference>
<dbReference type="Proteomes" id="UP000024329">
    <property type="component" value="Unassembled WGS sequence"/>
</dbReference>
<evidence type="ECO:0000313" key="2">
    <source>
        <dbReference type="Proteomes" id="UP000024329"/>
    </source>
</evidence>
<protein>
    <submittedName>
        <fullName evidence="1">Uncharacterized protein</fullName>
    </submittedName>
</protein>
<name>A0A031K149_9SPHN</name>
<organism evidence="1 2">
    <name type="scientific">Novosphingobium resinovorum</name>
    <dbReference type="NCBI Taxonomy" id="158500"/>
    <lineage>
        <taxon>Bacteria</taxon>
        <taxon>Pseudomonadati</taxon>
        <taxon>Pseudomonadota</taxon>
        <taxon>Alphaproteobacteria</taxon>
        <taxon>Sphingomonadales</taxon>
        <taxon>Sphingomonadaceae</taxon>
        <taxon>Novosphingobium</taxon>
    </lineage>
</organism>